<evidence type="ECO:0000313" key="3">
    <source>
        <dbReference type="Proteomes" id="UP001500420"/>
    </source>
</evidence>
<sequence length="321" mass="35543">MAPASDPADDRACVDLLTFDDPRRENVLSVTLSQTPAERLALWKREGDGTIPNRAAVVDGCASSTDAERAAVAEEVSELSVDVLSDTAGPMELALTIGQYLGEWAEDSERTLACIHSLSELLDSFARGEVVQLINALDARLEATDAVAHYHLDPEAHDEQTVADVRPLFDAVVEHAPEDGWTVTTSSRDEAPQFRGETSALYPDETSPEQLPLDHSLDDVFELLADERRRRATYALARSRTQITSLERLADEVVDREVARGDVTGPLHRREVEIALVHNHLPRLDEAGLVEYDHETGEIEKRGFEPGLVTFLRHVDRLERP</sequence>
<gene>
    <name evidence="2" type="ORF">GCM10009020_01700</name>
</gene>
<keyword evidence="3" id="KW-1185">Reference proteome</keyword>
<name>A0AAV3T3V2_9EURY</name>
<dbReference type="AlphaFoldDB" id="A0AAV3T3V2"/>
<dbReference type="InterPro" id="IPR036388">
    <property type="entry name" value="WH-like_DNA-bd_sf"/>
</dbReference>
<dbReference type="InterPro" id="IPR055768">
    <property type="entry name" value="DUF7344"/>
</dbReference>
<protein>
    <recommendedName>
        <fullName evidence="1">DUF7344 domain-containing protein</fullName>
    </recommendedName>
</protein>
<organism evidence="2 3">
    <name type="scientific">Natronoarchaeum mannanilyticum</name>
    <dbReference type="NCBI Taxonomy" id="926360"/>
    <lineage>
        <taxon>Archaea</taxon>
        <taxon>Methanobacteriati</taxon>
        <taxon>Methanobacteriota</taxon>
        <taxon>Stenosarchaea group</taxon>
        <taxon>Halobacteria</taxon>
        <taxon>Halobacteriales</taxon>
        <taxon>Natronoarchaeaceae</taxon>
    </lineage>
</organism>
<evidence type="ECO:0000313" key="2">
    <source>
        <dbReference type="EMBL" id="GAA0661215.1"/>
    </source>
</evidence>
<dbReference type="Gene3D" id="1.10.10.10">
    <property type="entry name" value="Winged helix-like DNA-binding domain superfamily/Winged helix DNA-binding domain"/>
    <property type="match status" value="1"/>
</dbReference>
<feature type="domain" description="DUF7344" evidence="1">
    <location>
        <begin position="221"/>
        <end position="300"/>
    </location>
</feature>
<dbReference type="Pfam" id="PF24035">
    <property type="entry name" value="DUF7344"/>
    <property type="match status" value="1"/>
</dbReference>
<accession>A0AAV3T3V2</accession>
<proteinExistence type="predicted"/>
<comment type="caution">
    <text evidence="2">The sequence shown here is derived from an EMBL/GenBank/DDBJ whole genome shotgun (WGS) entry which is preliminary data.</text>
</comment>
<evidence type="ECO:0000259" key="1">
    <source>
        <dbReference type="Pfam" id="PF24035"/>
    </source>
</evidence>
<dbReference type="Pfam" id="PF24336">
    <property type="entry name" value="DUF7504"/>
    <property type="match status" value="1"/>
</dbReference>
<reference evidence="2 3" key="1">
    <citation type="journal article" date="2019" name="Int. J. Syst. Evol. Microbiol.">
        <title>The Global Catalogue of Microorganisms (GCM) 10K type strain sequencing project: providing services to taxonomists for standard genome sequencing and annotation.</title>
        <authorList>
            <consortium name="The Broad Institute Genomics Platform"/>
            <consortium name="The Broad Institute Genome Sequencing Center for Infectious Disease"/>
            <person name="Wu L."/>
            <person name="Ma J."/>
        </authorList>
    </citation>
    <scope>NUCLEOTIDE SEQUENCE [LARGE SCALE GENOMIC DNA]</scope>
    <source>
        <strain evidence="2 3">JCM 16328</strain>
    </source>
</reference>
<dbReference type="EMBL" id="BAAADV010000001">
    <property type="protein sequence ID" value="GAA0661215.1"/>
    <property type="molecule type" value="Genomic_DNA"/>
</dbReference>
<dbReference type="InterPro" id="IPR055927">
    <property type="entry name" value="DUF7504"/>
</dbReference>
<dbReference type="Proteomes" id="UP001500420">
    <property type="component" value="Unassembled WGS sequence"/>
</dbReference>